<dbReference type="Gene3D" id="1.20.1250.20">
    <property type="entry name" value="MFS general substrate transporter like domains"/>
    <property type="match status" value="1"/>
</dbReference>
<feature type="transmembrane region" description="Helical" evidence="9">
    <location>
        <begin position="247"/>
        <end position="266"/>
    </location>
</feature>
<feature type="transmembrane region" description="Helical" evidence="9">
    <location>
        <begin position="420"/>
        <end position="440"/>
    </location>
</feature>
<evidence type="ECO:0000256" key="9">
    <source>
        <dbReference type="SAM" id="Phobius"/>
    </source>
</evidence>
<comment type="caution">
    <text evidence="11">The sequence shown here is derived from an EMBL/GenBank/DDBJ whole genome shotgun (WGS) entry which is preliminary data.</text>
</comment>
<evidence type="ECO:0000256" key="5">
    <source>
        <dbReference type="ARBA" id="ARBA00022692"/>
    </source>
</evidence>
<reference evidence="11 12" key="1">
    <citation type="submission" date="2019-06" db="EMBL/GenBank/DDBJ databases">
        <title>Draft genome of C. phoceense Strain 272.</title>
        <authorList>
            <person name="Pacheco L.G.C."/>
            <person name="Barberis C.M."/>
            <person name="Almuzara M.N."/>
            <person name="Traglia G.M."/>
            <person name="Santos C.S."/>
            <person name="Rocha D.J.P.G."/>
            <person name="Aguiar E.R.G.R."/>
            <person name="Vay C.A."/>
        </authorList>
    </citation>
    <scope>NUCLEOTIDE SEQUENCE [LARGE SCALE GENOMIC DNA]</scope>
    <source>
        <strain evidence="11 12">272</strain>
    </source>
</reference>
<evidence type="ECO:0000256" key="3">
    <source>
        <dbReference type="ARBA" id="ARBA00022448"/>
    </source>
</evidence>
<evidence type="ECO:0000313" key="12">
    <source>
        <dbReference type="Proteomes" id="UP000318080"/>
    </source>
</evidence>
<dbReference type="SUPFAM" id="SSF103473">
    <property type="entry name" value="MFS general substrate transporter"/>
    <property type="match status" value="1"/>
</dbReference>
<dbReference type="GO" id="GO:0006857">
    <property type="term" value="P:oligopeptide transport"/>
    <property type="evidence" value="ECO:0007669"/>
    <property type="project" value="InterPro"/>
</dbReference>
<feature type="transmembrane region" description="Helical" evidence="9">
    <location>
        <begin position="278"/>
        <end position="295"/>
    </location>
</feature>
<keyword evidence="3 8" id="KW-0813">Transport</keyword>
<keyword evidence="4" id="KW-1003">Cell membrane</keyword>
<dbReference type="InterPro" id="IPR050171">
    <property type="entry name" value="MFS_Transporters"/>
</dbReference>
<accession>A0A540R7F4</accession>
<dbReference type="EMBL" id="VHIR01000007">
    <property type="protein sequence ID" value="TQE43632.1"/>
    <property type="molecule type" value="Genomic_DNA"/>
</dbReference>
<feature type="transmembrane region" description="Helical" evidence="9">
    <location>
        <begin position="223"/>
        <end position="241"/>
    </location>
</feature>
<evidence type="ECO:0000256" key="4">
    <source>
        <dbReference type="ARBA" id="ARBA00022475"/>
    </source>
</evidence>
<feature type="transmembrane region" description="Helical" evidence="9">
    <location>
        <begin position="89"/>
        <end position="110"/>
    </location>
</feature>
<dbReference type="InterPro" id="IPR020846">
    <property type="entry name" value="MFS_dom"/>
</dbReference>
<organism evidence="11 12">
    <name type="scientific">Corynebacterium phoceense</name>
    <dbReference type="NCBI Taxonomy" id="1686286"/>
    <lineage>
        <taxon>Bacteria</taxon>
        <taxon>Bacillati</taxon>
        <taxon>Actinomycetota</taxon>
        <taxon>Actinomycetes</taxon>
        <taxon>Mycobacteriales</taxon>
        <taxon>Corynebacteriaceae</taxon>
        <taxon>Corynebacterium</taxon>
    </lineage>
</organism>
<comment type="subcellular location">
    <subcellularLocation>
        <location evidence="1">Cell membrane</location>
        <topology evidence="1">Multi-pass membrane protein</topology>
    </subcellularLocation>
    <subcellularLocation>
        <location evidence="8">Membrane</location>
        <topology evidence="8">Multi-pass membrane protein</topology>
    </subcellularLocation>
</comment>
<dbReference type="Pfam" id="PF00854">
    <property type="entry name" value="PTR2"/>
    <property type="match status" value="1"/>
</dbReference>
<dbReference type="PANTHER" id="PTHR23517:SF15">
    <property type="entry name" value="PROTON-DEPENDENT OLIGOPEPTIDE FAMILY TRANSPORT PROTEIN"/>
    <property type="match status" value="1"/>
</dbReference>
<keyword evidence="6 9" id="KW-1133">Transmembrane helix</keyword>
<feature type="transmembrane region" description="Helical" evidence="9">
    <location>
        <begin position="331"/>
        <end position="347"/>
    </location>
</feature>
<proteinExistence type="inferred from homology"/>
<evidence type="ECO:0000256" key="6">
    <source>
        <dbReference type="ARBA" id="ARBA00022989"/>
    </source>
</evidence>
<evidence type="ECO:0000259" key="10">
    <source>
        <dbReference type="PROSITE" id="PS50850"/>
    </source>
</evidence>
<dbReference type="PANTHER" id="PTHR23517">
    <property type="entry name" value="RESISTANCE PROTEIN MDTM, PUTATIVE-RELATED-RELATED"/>
    <property type="match status" value="1"/>
</dbReference>
<evidence type="ECO:0000256" key="8">
    <source>
        <dbReference type="RuleBase" id="RU003755"/>
    </source>
</evidence>
<keyword evidence="12" id="KW-1185">Reference proteome</keyword>
<dbReference type="STRING" id="1686286.GCA_900092335_02687"/>
<feature type="transmembrane region" description="Helical" evidence="9">
    <location>
        <begin position="176"/>
        <end position="197"/>
    </location>
</feature>
<dbReference type="PROSITE" id="PS50850">
    <property type="entry name" value="MFS"/>
    <property type="match status" value="1"/>
</dbReference>
<keyword evidence="5 8" id="KW-0812">Transmembrane</keyword>
<sequence>MTIIEQRSRTRIPLTLPAIAGVEAWERFSFYGMQALLAYYLYSTAAEGGLGMDQAQATALVGAYGSALYLCTYAGGWVADRLLGAEKTLLTGAALLMAGHLSLSLVPGYAGLIAGLLPLALGSGLLKTAAITILGAAFPPEAGKRDGAFQIFYLGINVGALLGPLLTGWLAEYHGYHAGFAAAAGLMAIGCVFYLSLRRRALASLADAPFILAPTSPIAPRRAVLAIAAVAALVLGAIALLPPSRLALTLLILTAGTALALFMQMLRSPQVDAPERHRVLAFIPLFACSTVYWTLQSQIYGVLAVYSRERLDRTIGSFEIPAAWTQSLNPFYILVFTLPIAAIMARYRMPARRVLMGGGLALAGAGMFLLLPYSGGGTAPFIALAGCIATMSLGEMLIGPVGMAASAAHAPRAFATRFSALYFLTMAIGTALTGTISTFYSLDHETAYIVAVGAVPVILGLAVALAPRARG</sequence>
<evidence type="ECO:0000313" key="11">
    <source>
        <dbReference type="EMBL" id="TQE43632.1"/>
    </source>
</evidence>
<protein>
    <submittedName>
        <fullName evidence="11">MFS transporter</fullName>
    </submittedName>
</protein>
<evidence type="ECO:0000256" key="2">
    <source>
        <dbReference type="ARBA" id="ARBA00005982"/>
    </source>
</evidence>
<dbReference type="NCBIfam" id="TIGR00924">
    <property type="entry name" value="yjdL_sub1_fam"/>
    <property type="match status" value="1"/>
</dbReference>
<evidence type="ECO:0000256" key="1">
    <source>
        <dbReference type="ARBA" id="ARBA00004651"/>
    </source>
</evidence>
<name>A0A540R7F4_9CORY</name>
<dbReference type="InterPro" id="IPR000109">
    <property type="entry name" value="POT_fam"/>
</dbReference>
<dbReference type="GO" id="GO:1904680">
    <property type="term" value="F:peptide transmembrane transporter activity"/>
    <property type="evidence" value="ECO:0007669"/>
    <property type="project" value="InterPro"/>
</dbReference>
<feature type="domain" description="Major facilitator superfamily (MFS) profile" evidence="10">
    <location>
        <begin position="1"/>
        <end position="470"/>
    </location>
</feature>
<dbReference type="PROSITE" id="PS01023">
    <property type="entry name" value="PTR2_2"/>
    <property type="match status" value="1"/>
</dbReference>
<dbReference type="InterPro" id="IPR005279">
    <property type="entry name" value="Dipep/tripep_permease"/>
</dbReference>
<gene>
    <name evidence="11" type="ORF">EJK80_06400</name>
</gene>
<feature type="transmembrane region" description="Helical" evidence="9">
    <location>
        <begin position="446"/>
        <end position="466"/>
    </location>
</feature>
<feature type="transmembrane region" description="Helical" evidence="9">
    <location>
        <begin position="381"/>
        <end position="408"/>
    </location>
</feature>
<dbReference type="RefSeq" id="WP_141628886.1">
    <property type="nucleotide sequence ID" value="NZ_VHIR01000007.1"/>
</dbReference>
<dbReference type="InterPro" id="IPR036259">
    <property type="entry name" value="MFS_trans_sf"/>
</dbReference>
<feature type="transmembrane region" description="Helical" evidence="9">
    <location>
        <begin position="354"/>
        <end position="375"/>
    </location>
</feature>
<dbReference type="CDD" id="cd17346">
    <property type="entry name" value="MFS_DtpA_like"/>
    <property type="match status" value="1"/>
</dbReference>
<feature type="transmembrane region" description="Helical" evidence="9">
    <location>
        <begin position="151"/>
        <end position="170"/>
    </location>
</feature>
<comment type="similarity">
    <text evidence="2 8">Belongs to the major facilitator superfamily. Proton-dependent oligopeptide transporter (POT/PTR) (TC 2.A.17) family.</text>
</comment>
<keyword evidence="7 9" id="KW-0472">Membrane</keyword>
<dbReference type="InterPro" id="IPR018456">
    <property type="entry name" value="PTR2_symporter_CS"/>
</dbReference>
<feature type="transmembrane region" description="Helical" evidence="9">
    <location>
        <begin position="116"/>
        <end position="139"/>
    </location>
</feature>
<dbReference type="AlphaFoldDB" id="A0A540R7F4"/>
<evidence type="ECO:0000256" key="7">
    <source>
        <dbReference type="ARBA" id="ARBA00023136"/>
    </source>
</evidence>
<dbReference type="GO" id="GO:0005886">
    <property type="term" value="C:plasma membrane"/>
    <property type="evidence" value="ECO:0007669"/>
    <property type="project" value="UniProtKB-SubCell"/>
</dbReference>
<dbReference type="Proteomes" id="UP000318080">
    <property type="component" value="Unassembled WGS sequence"/>
</dbReference>